<evidence type="ECO:0000313" key="2">
    <source>
        <dbReference type="Proteomes" id="UP000634136"/>
    </source>
</evidence>
<gene>
    <name evidence="1" type="ORF">G2W53_036958</name>
</gene>
<dbReference type="Proteomes" id="UP000634136">
    <property type="component" value="Unassembled WGS sequence"/>
</dbReference>
<evidence type="ECO:0000313" key="1">
    <source>
        <dbReference type="EMBL" id="KAF7810215.1"/>
    </source>
</evidence>
<dbReference type="AlphaFoldDB" id="A0A834W5A2"/>
<name>A0A834W5A2_9FABA</name>
<comment type="caution">
    <text evidence="1">The sequence shown here is derived from an EMBL/GenBank/DDBJ whole genome shotgun (WGS) entry which is preliminary data.</text>
</comment>
<protein>
    <submittedName>
        <fullName evidence="1">Uncharacterized protein</fullName>
    </submittedName>
</protein>
<reference evidence="1" key="1">
    <citation type="submission" date="2020-09" db="EMBL/GenBank/DDBJ databases">
        <title>Genome-Enabled Discovery of Anthraquinone Biosynthesis in Senna tora.</title>
        <authorList>
            <person name="Kang S.-H."/>
            <person name="Pandey R.P."/>
            <person name="Lee C.-M."/>
            <person name="Sim J.-S."/>
            <person name="Jeong J.-T."/>
            <person name="Choi B.-S."/>
            <person name="Jung M."/>
            <person name="Ginzburg D."/>
            <person name="Zhao K."/>
            <person name="Won S.Y."/>
            <person name="Oh T.-J."/>
            <person name="Yu Y."/>
            <person name="Kim N.-H."/>
            <person name="Lee O.R."/>
            <person name="Lee T.-H."/>
            <person name="Bashyal P."/>
            <person name="Kim T.-S."/>
            <person name="Lee W.-H."/>
            <person name="Kawkins C."/>
            <person name="Kim C.-K."/>
            <person name="Kim J.S."/>
            <person name="Ahn B.O."/>
            <person name="Rhee S.Y."/>
            <person name="Sohng J.K."/>
        </authorList>
    </citation>
    <scope>NUCLEOTIDE SEQUENCE</scope>
    <source>
        <tissue evidence="1">Leaf</tissue>
    </source>
</reference>
<proteinExistence type="predicted"/>
<dbReference type="EMBL" id="JAAIUW010000011">
    <property type="protein sequence ID" value="KAF7810215.1"/>
    <property type="molecule type" value="Genomic_DNA"/>
</dbReference>
<keyword evidence="2" id="KW-1185">Reference proteome</keyword>
<accession>A0A834W5A2</accession>
<organism evidence="1 2">
    <name type="scientific">Senna tora</name>
    <dbReference type="NCBI Taxonomy" id="362788"/>
    <lineage>
        <taxon>Eukaryota</taxon>
        <taxon>Viridiplantae</taxon>
        <taxon>Streptophyta</taxon>
        <taxon>Embryophyta</taxon>
        <taxon>Tracheophyta</taxon>
        <taxon>Spermatophyta</taxon>
        <taxon>Magnoliopsida</taxon>
        <taxon>eudicotyledons</taxon>
        <taxon>Gunneridae</taxon>
        <taxon>Pentapetalae</taxon>
        <taxon>rosids</taxon>
        <taxon>fabids</taxon>
        <taxon>Fabales</taxon>
        <taxon>Fabaceae</taxon>
        <taxon>Caesalpinioideae</taxon>
        <taxon>Cassia clade</taxon>
        <taxon>Senna</taxon>
    </lineage>
</organism>
<sequence length="63" mass="6890">MFTEGKLSEISFINPKGSASPFFSSHQTTLADSHQPTLIVVFLLPLSPKSSFSFHQIVPIAEV</sequence>